<comment type="function">
    <text evidence="6">Involved in transcription antitermination. Required for transcription of ribosomal RNA (rRNA) genes. Binds specifically to the boxA antiterminator sequence of the ribosomal RNA (rrn) operons.</text>
</comment>
<comment type="similarity">
    <text evidence="1 6">Belongs to the NusB family.</text>
</comment>
<dbReference type="AlphaFoldDB" id="A0A1U9KMD5"/>
<dbReference type="EMBL" id="CP014691">
    <property type="protein sequence ID" value="AQS86956.1"/>
    <property type="molecule type" value="Genomic_DNA"/>
</dbReference>
<dbReference type="Proteomes" id="UP000188604">
    <property type="component" value="Chromosome"/>
</dbReference>
<evidence type="ECO:0000256" key="5">
    <source>
        <dbReference type="ARBA" id="ARBA00023163"/>
    </source>
</evidence>
<evidence type="ECO:0000256" key="6">
    <source>
        <dbReference type="HAMAP-Rule" id="MF_00073"/>
    </source>
</evidence>
<organism evidence="7 8">
    <name type="scientific">Neoasaia chiangmaiensis</name>
    <dbReference type="NCBI Taxonomy" id="320497"/>
    <lineage>
        <taxon>Bacteria</taxon>
        <taxon>Pseudomonadati</taxon>
        <taxon>Pseudomonadota</taxon>
        <taxon>Alphaproteobacteria</taxon>
        <taxon>Acetobacterales</taxon>
        <taxon>Acetobacteraceae</taxon>
        <taxon>Neoasaia</taxon>
    </lineage>
</organism>
<evidence type="ECO:0000313" key="7">
    <source>
        <dbReference type="EMBL" id="AQS86956.1"/>
    </source>
</evidence>
<dbReference type="HAMAP" id="MF_00073">
    <property type="entry name" value="NusB"/>
    <property type="match status" value="1"/>
</dbReference>
<dbReference type="GO" id="GO:0003723">
    <property type="term" value="F:RNA binding"/>
    <property type="evidence" value="ECO:0007669"/>
    <property type="project" value="UniProtKB-UniRule"/>
</dbReference>
<evidence type="ECO:0000256" key="4">
    <source>
        <dbReference type="ARBA" id="ARBA00023015"/>
    </source>
</evidence>
<sequence>MNQQPQNSPKRSRTTARVAAVQALFQCEQGGENAETVIKQFTRHRLDGENNDAFEEGQIPYADLRLFSEVVRGVTLAQDAIDAELTSTLPDTWPLERLDPVLRALLRAGAFELGNDVAPGIVINEYLDIAHGFFFGDEPRMVNGILDALARKKTSAT</sequence>
<proteinExistence type="inferred from homology"/>
<name>A0A1U9KMD5_9PROT</name>
<dbReference type="Pfam" id="PF01029">
    <property type="entry name" value="NusB"/>
    <property type="match status" value="1"/>
</dbReference>
<dbReference type="GO" id="GO:0005829">
    <property type="term" value="C:cytosol"/>
    <property type="evidence" value="ECO:0007669"/>
    <property type="project" value="TreeGrafter"/>
</dbReference>
<keyword evidence="3 6" id="KW-0694">RNA-binding</keyword>
<dbReference type="InterPro" id="IPR035926">
    <property type="entry name" value="NusB-like_sf"/>
</dbReference>
<accession>A0A1U9KMD5</accession>
<dbReference type="KEGG" id="nch:A0U93_02230"/>
<protein>
    <recommendedName>
        <fullName evidence="6">Transcription antitermination protein NusB</fullName>
    </recommendedName>
    <alternativeName>
        <fullName evidence="6">Antitermination factor NusB</fullName>
    </alternativeName>
</protein>
<keyword evidence="4 6" id="KW-0805">Transcription regulation</keyword>
<dbReference type="STRING" id="320497.A0U93_02230"/>
<keyword evidence="5 6" id="KW-0804">Transcription</keyword>
<evidence type="ECO:0000256" key="3">
    <source>
        <dbReference type="ARBA" id="ARBA00022884"/>
    </source>
</evidence>
<dbReference type="InterPro" id="IPR011605">
    <property type="entry name" value="NusB_fam"/>
</dbReference>
<dbReference type="OrthoDB" id="9797817at2"/>
<dbReference type="SUPFAM" id="SSF48013">
    <property type="entry name" value="NusB-like"/>
    <property type="match status" value="1"/>
</dbReference>
<dbReference type="GO" id="GO:0031564">
    <property type="term" value="P:transcription antitermination"/>
    <property type="evidence" value="ECO:0007669"/>
    <property type="project" value="UniProtKB-KW"/>
</dbReference>
<keyword evidence="2 6" id="KW-0889">Transcription antitermination</keyword>
<evidence type="ECO:0000256" key="1">
    <source>
        <dbReference type="ARBA" id="ARBA00005952"/>
    </source>
</evidence>
<keyword evidence="8" id="KW-1185">Reference proteome</keyword>
<gene>
    <name evidence="6" type="primary">nusB</name>
    <name evidence="7" type="ORF">A0U93_02230</name>
</gene>
<dbReference type="InterPro" id="IPR006027">
    <property type="entry name" value="NusB_RsmB_TIM44"/>
</dbReference>
<dbReference type="Gene3D" id="1.10.940.10">
    <property type="entry name" value="NusB-like"/>
    <property type="match status" value="1"/>
</dbReference>
<evidence type="ECO:0000313" key="8">
    <source>
        <dbReference type="Proteomes" id="UP000188604"/>
    </source>
</evidence>
<dbReference type="PANTHER" id="PTHR11078">
    <property type="entry name" value="N UTILIZATION SUBSTANCE PROTEIN B-RELATED"/>
    <property type="match status" value="1"/>
</dbReference>
<dbReference type="RefSeq" id="WP_077805925.1">
    <property type="nucleotide sequence ID" value="NZ_BJXS01000004.1"/>
</dbReference>
<dbReference type="PANTHER" id="PTHR11078:SF3">
    <property type="entry name" value="ANTITERMINATION NUSB DOMAIN-CONTAINING PROTEIN"/>
    <property type="match status" value="1"/>
</dbReference>
<dbReference type="GO" id="GO:0006353">
    <property type="term" value="P:DNA-templated transcription termination"/>
    <property type="evidence" value="ECO:0007669"/>
    <property type="project" value="UniProtKB-UniRule"/>
</dbReference>
<reference evidence="7 8" key="1">
    <citation type="submission" date="2016-03" db="EMBL/GenBank/DDBJ databases">
        <title>Acetic acid bacteria sequencing.</title>
        <authorList>
            <person name="Brandt J."/>
            <person name="Jakob F."/>
            <person name="Vogel R.F."/>
        </authorList>
    </citation>
    <scope>NUCLEOTIDE SEQUENCE [LARGE SCALE GENOMIC DNA]</scope>
    <source>
        <strain evidence="7 8">NBRC 101099</strain>
    </source>
</reference>
<dbReference type="NCBIfam" id="TIGR01951">
    <property type="entry name" value="nusB"/>
    <property type="match status" value="1"/>
</dbReference>
<evidence type="ECO:0000256" key="2">
    <source>
        <dbReference type="ARBA" id="ARBA00022814"/>
    </source>
</evidence>